<protein>
    <submittedName>
        <fullName evidence="2">Uncharacterized protein</fullName>
    </submittedName>
</protein>
<evidence type="ECO:0000313" key="2">
    <source>
        <dbReference type="EMBL" id="KAK9039585.1"/>
    </source>
</evidence>
<dbReference type="PANTHER" id="PTHR34278">
    <property type="entry name" value="PROTEIN THI031, PUTATIVE-RELATED"/>
    <property type="match status" value="1"/>
</dbReference>
<dbReference type="EMBL" id="JBBPBN010000004">
    <property type="protein sequence ID" value="KAK9039585.1"/>
    <property type="molecule type" value="Genomic_DNA"/>
</dbReference>
<name>A0ABR2TQ38_9ROSI</name>
<evidence type="ECO:0000256" key="1">
    <source>
        <dbReference type="SAM" id="MobiDB-lite"/>
    </source>
</evidence>
<organism evidence="2 3">
    <name type="scientific">Hibiscus sabdariffa</name>
    <name type="common">roselle</name>
    <dbReference type="NCBI Taxonomy" id="183260"/>
    <lineage>
        <taxon>Eukaryota</taxon>
        <taxon>Viridiplantae</taxon>
        <taxon>Streptophyta</taxon>
        <taxon>Embryophyta</taxon>
        <taxon>Tracheophyta</taxon>
        <taxon>Spermatophyta</taxon>
        <taxon>Magnoliopsida</taxon>
        <taxon>eudicotyledons</taxon>
        <taxon>Gunneridae</taxon>
        <taxon>Pentapetalae</taxon>
        <taxon>rosids</taxon>
        <taxon>malvids</taxon>
        <taxon>Malvales</taxon>
        <taxon>Malvaceae</taxon>
        <taxon>Malvoideae</taxon>
        <taxon>Hibiscus</taxon>
    </lineage>
</organism>
<gene>
    <name evidence="2" type="ORF">V6N11_014781</name>
</gene>
<feature type="compositionally biased region" description="Acidic residues" evidence="1">
    <location>
        <begin position="133"/>
        <end position="149"/>
    </location>
</feature>
<evidence type="ECO:0000313" key="3">
    <source>
        <dbReference type="Proteomes" id="UP001396334"/>
    </source>
</evidence>
<keyword evidence="3" id="KW-1185">Reference proteome</keyword>
<comment type="caution">
    <text evidence="2">The sequence shown here is derived from an EMBL/GenBank/DDBJ whole genome shotgun (WGS) entry which is preliminary data.</text>
</comment>
<accession>A0ABR2TQ38</accession>
<feature type="compositionally biased region" description="Basic and acidic residues" evidence="1">
    <location>
        <begin position="117"/>
        <end position="132"/>
    </location>
</feature>
<dbReference type="PANTHER" id="PTHR34278:SF1">
    <property type="entry name" value="PROTEIN THI031, PUTATIVE-RELATED"/>
    <property type="match status" value="1"/>
</dbReference>
<dbReference type="Proteomes" id="UP001396334">
    <property type="component" value="Unassembled WGS sequence"/>
</dbReference>
<proteinExistence type="predicted"/>
<feature type="region of interest" description="Disordered" evidence="1">
    <location>
        <begin position="94"/>
        <end position="156"/>
    </location>
</feature>
<sequence>MKREGRQHGMVRTYRILPSPLNPKPESRFIQQFDLPPTAGLFTKVPVKPTNHSKFTGRPGFKDFGFSASMVLDHLSNHDDDDDDVDDDECVVNDSFKVNSQPLGEMKDYEGEVEENIVDHSKDDDDVKKDDAGDGDDDNDDDGDVEEEGWCLVGGI</sequence>
<reference evidence="2 3" key="1">
    <citation type="journal article" date="2024" name="G3 (Bethesda)">
        <title>Genome assembly of Hibiscus sabdariffa L. provides insights into metabolisms of medicinal natural products.</title>
        <authorList>
            <person name="Kim T."/>
        </authorList>
    </citation>
    <scope>NUCLEOTIDE SEQUENCE [LARGE SCALE GENOMIC DNA]</scope>
    <source>
        <strain evidence="2">TK-2024</strain>
        <tissue evidence="2">Old leaves</tissue>
    </source>
</reference>